<evidence type="ECO:0000256" key="2">
    <source>
        <dbReference type="ARBA" id="ARBA00008821"/>
    </source>
</evidence>
<dbReference type="EMBL" id="PYGA01000007">
    <property type="protein sequence ID" value="PSK97831.1"/>
    <property type="molecule type" value="Genomic_DNA"/>
</dbReference>
<feature type="transmembrane region" description="Helical" evidence="9">
    <location>
        <begin position="327"/>
        <end position="350"/>
    </location>
</feature>
<evidence type="ECO:0000256" key="1">
    <source>
        <dbReference type="ARBA" id="ARBA00004651"/>
    </source>
</evidence>
<comment type="caution">
    <text evidence="10">The sequence shown here is derived from an EMBL/GenBank/DDBJ whole genome shotgun (WGS) entry which is preliminary data.</text>
</comment>
<evidence type="ECO:0000256" key="4">
    <source>
        <dbReference type="ARBA" id="ARBA00022475"/>
    </source>
</evidence>
<dbReference type="NCBIfam" id="TIGR03173">
    <property type="entry name" value="pbuX"/>
    <property type="match status" value="1"/>
</dbReference>
<accession>A0A2P8DL08</accession>
<dbReference type="GO" id="GO:0005886">
    <property type="term" value="C:plasma membrane"/>
    <property type="evidence" value="ECO:0007669"/>
    <property type="project" value="UniProtKB-SubCell"/>
</dbReference>
<feature type="transmembrane region" description="Helical" evidence="9">
    <location>
        <begin position="242"/>
        <end position="261"/>
    </location>
</feature>
<sequence length="488" mass="50268">MSLRFLRRRGSGSEPDAVDSVPRLRVFVPQSVQHVIVAYTGMATVPLVIGLGIGLSSAQIAMLVSANVLIGGVATLVQTLGVFNIGVRLPIIMGSTFTAITPAILVGQQGGLPAVFGATIVVGLITWLVAPWFSKILRLFPPVVTGTTIAIIGFSLLPSTASLIAGDDPADPEYGSPDRLLLALGTVVLFLLLERFAGTVLSRFAILIAIGLGTAAALPLGLADFSAVGDAAWFGIVRPFEFGMPTFTLMAIIPMLFVQLVNMIESTGDTIATGQVVGRHVGPHEVARSLRADGVSTAFAGVFNSFPFVTFGNNVGLLSLTQVTSRFMVAGAGVILIVIGFMPKIGASIASLPEPVLGAIALVIFGTVGAIGVKVLVRADMSRARNHLIIAVSFGMALLPVGSPDVYAQLPDGPQTLLSSGIAVGGLTAFVLNLLLNGGSADGDTTTGGTEREAERAAAPASADDGARQNPGESGEPRETPTADPERN</sequence>
<dbReference type="PROSITE" id="PS01116">
    <property type="entry name" value="XANTH_URACIL_PERMASE"/>
    <property type="match status" value="1"/>
</dbReference>
<feature type="transmembrane region" description="Helical" evidence="9">
    <location>
        <begin position="140"/>
        <end position="160"/>
    </location>
</feature>
<organism evidence="10 11">
    <name type="scientific">Murinocardiopsis flavida</name>
    <dbReference type="NCBI Taxonomy" id="645275"/>
    <lineage>
        <taxon>Bacteria</taxon>
        <taxon>Bacillati</taxon>
        <taxon>Actinomycetota</taxon>
        <taxon>Actinomycetes</taxon>
        <taxon>Streptosporangiales</taxon>
        <taxon>Nocardiopsidaceae</taxon>
        <taxon>Murinocardiopsis</taxon>
    </lineage>
</organism>
<feature type="transmembrane region" description="Helical" evidence="9">
    <location>
        <begin position="356"/>
        <end position="376"/>
    </location>
</feature>
<feature type="transmembrane region" description="Helical" evidence="9">
    <location>
        <begin position="180"/>
        <end position="197"/>
    </location>
</feature>
<evidence type="ECO:0000313" key="10">
    <source>
        <dbReference type="EMBL" id="PSK97831.1"/>
    </source>
</evidence>
<evidence type="ECO:0000313" key="11">
    <source>
        <dbReference type="Proteomes" id="UP000240542"/>
    </source>
</evidence>
<dbReference type="InterPro" id="IPR017588">
    <property type="entry name" value="UacT-like"/>
</dbReference>
<evidence type="ECO:0000256" key="6">
    <source>
        <dbReference type="ARBA" id="ARBA00022989"/>
    </source>
</evidence>
<feature type="transmembrane region" description="Helical" evidence="9">
    <location>
        <begin position="416"/>
        <end position="436"/>
    </location>
</feature>
<feature type="transmembrane region" description="Helical" evidence="9">
    <location>
        <begin position="204"/>
        <end position="222"/>
    </location>
</feature>
<dbReference type="RefSeq" id="WP_106583149.1">
    <property type="nucleotide sequence ID" value="NZ_PYGA01000007.1"/>
</dbReference>
<dbReference type="NCBIfam" id="TIGR00801">
    <property type="entry name" value="ncs2"/>
    <property type="match status" value="1"/>
</dbReference>
<dbReference type="PANTHER" id="PTHR42810:SF4">
    <property type="entry name" value="URIC ACID TRANSPORTER UACT"/>
    <property type="match status" value="1"/>
</dbReference>
<keyword evidence="6 9" id="KW-1133">Transmembrane helix</keyword>
<dbReference type="Proteomes" id="UP000240542">
    <property type="component" value="Unassembled WGS sequence"/>
</dbReference>
<proteinExistence type="inferred from homology"/>
<dbReference type="PANTHER" id="PTHR42810">
    <property type="entry name" value="PURINE PERMEASE C1399.01C-RELATED"/>
    <property type="match status" value="1"/>
</dbReference>
<keyword evidence="11" id="KW-1185">Reference proteome</keyword>
<comment type="similarity">
    <text evidence="2">Belongs to the nucleobase:cation symporter-2 (NCS2) (TC 2.A.40) family.</text>
</comment>
<feature type="transmembrane region" description="Helical" evidence="9">
    <location>
        <begin position="89"/>
        <end position="108"/>
    </location>
</feature>
<gene>
    <name evidence="10" type="ORF">CLV63_107227</name>
</gene>
<keyword evidence="3" id="KW-0813">Transport</keyword>
<dbReference type="InterPro" id="IPR006042">
    <property type="entry name" value="Xan_ur_permease"/>
</dbReference>
<dbReference type="GO" id="GO:0042907">
    <property type="term" value="F:xanthine transmembrane transporter activity"/>
    <property type="evidence" value="ECO:0007669"/>
    <property type="project" value="TreeGrafter"/>
</dbReference>
<feature type="transmembrane region" description="Helical" evidence="9">
    <location>
        <begin position="114"/>
        <end position="133"/>
    </location>
</feature>
<comment type="subcellular location">
    <subcellularLocation>
        <location evidence="1">Cell membrane</location>
        <topology evidence="1">Multi-pass membrane protein</topology>
    </subcellularLocation>
</comment>
<reference evidence="10 11" key="1">
    <citation type="submission" date="2018-03" db="EMBL/GenBank/DDBJ databases">
        <title>Genomic Encyclopedia of Archaeal and Bacterial Type Strains, Phase II (KMG-II): from individual species to whole genera.</title>
        <authorList>
            <person name="Goeker M."/>
        </authorList>
    </citation>
    <scope>NUCLEOTIDE SEQUENCE [LARGE SCALE GENOMIC DNA]</scope>
    <source>
        <strain evidence="10 11">DSM 45312</strain>
    </source>
</reference>
<keyword evidence="7 9" id="KW-0472">Membrane</keyword>
<keyword evidence="5 9" id="KW-0812">Transmembrane</keyword>
<evidence type="ECO:0000256" key="8">
    <source>
        <dbReference type="SAM" id="MobiDB-lite"/>
    </source>
</evidence>
<dbReference type="NCBIfam" id="NF037981">
    <property type="entry name" value="NCS2_1"/>
    <property type="match status" value="1"/>
</dbReference>
<evidence type="ECO:0000256" key="3">
    <source>
        <dbReference type="ARBA" id="ARBA00022448"/>
    </source>
</evidence>
<protein>
    <submittedName>
        <fullName evidence="10">Xanthine permease</fullName>
    </submittedName>
</protein>
<feature type="transmembrane region" description="Helical" evidence="9">
    <location>
        <begin position="388"/>
        <end position="410"/>
    </location>
</feature>
<dbReference type="AlphaFoldDB" id="A0A2P8DL08"/>
<feature type="transmembrane region" description="Helical" evidence="9">
    <location>
        <begin position="35"/>
        <end position="54"/>
    </location>
</feature>
<keyword evidence="4" id="KW-1003">Cell membrane</keyword>
<feature type="compositionally biased region" description="Basic and acidic residues" evidence="8">
    <location>
        <begin position="475"/>
        <end position="488"/>
    </location>
</feature>
<feature type="region of interest" description="Disordered" evidence="8">
    <location>
        <begin position="442"/>
        <end position="488"/>
    </location>
</feature>
<evidence type="ECO:0000256" key="5">
    <source>
        <dbReference type="ARBA" id="ARBA00022692"/>
    </source>
</evidence>
<name>A0A2P8DL08_9ACTN</name>
<evidence type="ECO:0000256" key="9">
    <source>
        <dbReference type="SAM" id="Phobius"/>
    </source>
</evidence>
<dbReference type="Pfam" id="PF00860">
    <property type="entry name" value="Xan_ur_permease"/>
    <property type="match status" value="1"/>
</dbReference>
<dbReference type="InterPro" id="IPR006043">
    <property type="entry name" value="NCS2"/>
</dbReference>
<dbReference type="OrthoDB" id="9805749at2"/>
<feature type="transmembrane region" description="Helical" evidence="9">
    <location>
        <begin position="60"/>
        <end position="77"/>
    </location>
</feature>
<evidence type="ECO:0000256" key="7">
    <source>
        <dbReference type="ARBA" id="ARBA00023136"/>
    </source>
</evidence>